<protein>
    <submittedName>
        <fullName evidence="1">Uncharacterized protein</fullName>
    </submittedName>
</protein>
<organism evidence="1 2">
    <name type="scientific">Adineta steineri</name>
    <dbReference type="NCBI Taxonomy" id="433720"/>
    <lineage>
        <taxon>Eukaryota</taxon>
        <taxon>Metazoa</taxon>
        <taxon>Spiralia</taxon>
        <taxon>Gnathifera</taxon>
        <taxon>Rotifera</taxon>
        <taxon>Eurotatoria</taxon>
        <taxon>Bdelloidea</taxon>
        <taxon>Adinetida</taxon>
        <taxon>Adinetidae</taxon>
        <taxon>Adineta</taxon>
    </lineage>
</organism>
<sequence>HDADLLAEITLIIREDTLIDYLTQRAMIMKQAYINCILNNNECQDFITKNRIKSSNRLSSLSIHKFIRYFNLDPNCGKIFFWMGLTDENIVKTLIETKTFVNEYMLDGIYNNFLTRLHDTLG</sequence>
<name>A0A820QEA1_9BILA</name>
<proteinExistence type="predicted"/>
<evidence type="ECO:0000313" key="1">
    <source>
        <dbReference type="EMBL" id="CAF4417883.1"/>
    </source>
</evidence>
<gene>
    <name evidence="1" type="ORF">KXQ929_LOCUS52001</name>
</gene>
<feature type="non-terminal residue" evidence="1">
    <location>
        <position position="1"/>
    </location>
</feature>
<evidence type="ECO:0000313" key="2">
    <source>
        <dbReference type="Proteomes" id="UP000663868"/>
    </source>
</evidence>
<comment type="caution">
    <text evidence="1">The sequence shown here is derived from an EMBL/GenBank/DDBJ whole genome shotgun (WGS) entry which is preliminary data.</text>
</comment>
<dbReference type="Proteomes" id="UP000663868">
    <property type="component" value="Unassembled WGS sequence"/>
</dbReference>
<dbReference type="AlphaFoldDB" id="A0A820QEA1"/>
<reference evidence="1" key="1">
    <citation type="submission" date="2021-02" db="EMBL/GenBank/DDBJ databases">
        <authorList>
            <person name="Nowell W R."/>
        </authorList>
    </citation>
    <scope>NUCLEOTIDE SEQUENCE</scope>
</reference>
<dbReference type="EMBL" id="CAJOBB010026711">
    <property type="protein sequence ID" value="CAF4417883.1"/>
    <property type="molecule type" value="Genomic_DNA"/>
</dbReference>
<accession>A0A820QEA1</accession>